<name>A0AA40KVZ1_9HYME</name>
<comment type="caution">
    <text evidence="2">The sequence shown here is derived from an EMBL/GenBank/DDBJ whole genome shotgun (WGS) entry which is preliminary data.</text>
</comment>
<sequence>MVIKQREEERIYSSSDYINKSRRVYEAPDPTLFNNLARSKQVYPGAEQALYTLCFVRHTRKLVEEVERKEAEVVVRRIKVNRGERRVKPARAGDIARTHVNSLVPRGSASVTTWRAIVQREVAAKIETMSVEWDREDTGGTKGEEEGGYRLNRKPSPEQLLHRRFTWPTFTAPEVTLISLCVSAGALAL</sequence>
<proteinExistence type="predicted"/>
<keyword evidence="3" id="KW-1185">Reference proteome</keyword>
<gene>
    <name evidence="2" type="ORF">K0M31_007789</name>
</gene>
<evidence type="ECO:0000313" key="2">
    <source>
        <dbReference type="EMBL" id="KAK1135017.1"/>
    </source>
</evidence>
<reference evidence="2" key="1">
    <citation type="submission" date="2021-10" db="EMBL/GenBank/DDBJ databases">
        <title>Melipona bicolor Genome sequencing and assembly.</title>
        <authorList>
            <person name="Araujo N.S."/>
            <person name="Arias M.C."/>
        </authorList>
    </citation>
    <scope>NUCLEOTIDE SEQUENCE</scope>
    <source>
        <strain evidence="2">USP_2M_L1-L4_2017</strain>
        <tissue evidence="2">Whole body</tissue>
    </source>
</reference>
<dbReference type="Proteomes" id="UP001177670">
    <property type="component" value="Unassembled WGS sequence"/>
</dbReference>
<accession>A0AA40KVZ1</accession>
<feature type="compositionally biased region" description="Basic and acidic residues" evidence="1">
    <location>
        <begin position="135"/>
        <end position="148"/>
    </location>
</feature>
<dbReference type="AlphaFoldDB" id="A0AA40KVZ1"/>
<organism evidence="2 3">
    <name type="scientific">Melipona bicolor</name>
    <dbReference type="NCBI Taxonomy" id="60889"/>
    <lineage>
        <taxon>Eukaryota</taxon>
        <taxon>Metazoa</taxon>
        <taxon>Ecdysozoa</taxon>
        <taxon>Arthropoda</taxon>
        <taxon>Hexapoda</taxon>
        <taxon>Insecta</taxon>
        <taxon>Pterygota</taxon>
        <taxon>Neoptera</taxon>
        <taxon>Endopterygota</taxon>
        <taxon>Hymenoptera</taxon>
        <taxon>Apocrita</taxon>
        <taxon>Aculeata</taxon>
        <taxon>Apoidea</taxon>
        <taxon>Anthophila</taxon>
        <taxon>Apidae</taxon>
        <taxon>Melipona</taxon>
    </lineage>
</organism>
<evidence type="ECO:0000256" key="1">
    <source>
        <dbReference type="SAM" id="MobiDB-lite"/>
    </source>
</evidence>
<evidence type="ECO:0000313" key="3">
    <source>
        <dbReference type="Proteomes" id="UP001177670"/>
    </source>
</evidence>
<dbReference type="EMBL" id="JAHYIQ010000002">
    <property type="protein sequence ID" value="KAK1135017.1"/>
    <property type="molecule type" value="Genomic_DNA"/>
</dbReference>
<feature type="region of interest" description="Disordered" evidence="1">
    <location>
        <begin position="135"/>
        <end position="154"/>
    </location>
</feature>
<protein>
    <submittedName>
        <fullName evidence="2">Uncharacterized protein</fullName>
    </submittedName>
</protein>